<dbReference type="PANTHER" id="PTHR43586:SF15">
    <property type="entry name" value="BLR3095 PROTEIN"/>
    <property type="match status" value="1"/>
</dbReference>
<feature type="domain" description="Aminotransferase class V" evidence="5">
    <location>
        <begin position="48"/>
        <end position="343"/>
    </location>
</feature>
<evidence type="ECO:0000256" key="1">
    <source>
        <dbReference type="ARBA" id="ARBA00001933"/>
    </source>
</evidence>
<evidence type="ECO:0000256" key="2">
    <source>
        <dbReference type="ARBA" id="ARBA00022898"/>
    </source>
</evidence>
<dbReference type="InterPro" id="IPR000192">
    <property type="entry name" value="Aminotrans_V_dom"/>
</dbReference>
<organism evidence="6 7">
    <name type="scientific">Pseudobdellovibrio exovorus JSS</name>
    <dbReference type="NCBI Taxonomy" id="1184267"/>
    <lineage>
        <taxon>Bacteria</taxon>
        <taxon>Pseudomonadati</taxon>
        <taxon>Bdellovibrionota</taxon>
        <taxon>Bdellovibrionia</taxon>
        <taxon>Bdellovibrionales</taxon>
        <taxon>Pseudobdellovibrionaceae</taxon>
        <taxon>Pseudobdellovibrio</taxon>
    </lineage>
</organism>
<dbReference type="PANTHER" id="PTHR43586">
    <property type="entry name" value="CYSTEINE DESULFURASE"/>
    <property type="match status" value="1"/>
</dbReference>
<dbReference type="InterPro" id="IPR015424">
    <property type="entry name" value="PyrdxlP-dep_Trfase"/>
</dbReference>
<dbReference type="Pfam" id="PF00266">
    <property type="entry name" value="Aminotran_5"/>
    <property type="match status" value="1"/>
</dbReference>
<proteinExistence type="inferred from homology"/>
<evidence type="ECO:0000256" key="3">
    <source>
        <dbReference type="RuleBase" id="RU004075"/>
    </source>
</evidence>
<dbReference type="KEGG" id="bex:A11Q_2452"/>
<evidence type="ECO:0000313" key="7">
    <source>
        <dbReference type="Proteomes" id="UP000012040"/>
    </source>
</evidence>
<accession>M4VBR5</accession>
<dbReference type="OrthoDB" id="9764293at2"/>
<dbReference type="InterPro" id="IPR020578">
    <property type="entry name" value="Aminotrans_V_PyrdxlP_BS"/>
</dbReference>
<dbReference type="EMBL" id="CP003537">
    <property type="protein sequence ID" value="AGH96668.1"/>
    <property type="molecule type" value="Genomic_DNA"/>
</dbReference>
<gene>
    <name evidence="6" type="ORF">A11Q_2452</name>
</gene>
<dbReference type="RefSeq" id="WP_015471158.1">
    <property type="nucleotide sequence ID" value="NC_020813.1"/>
</dbReference>
<comment type="cofactor">
    <cofactor evidence="1 4">
        <name>pyridoxal 5'-phosphate</name>
        <dbReference type="ChEBI" id="CHEBI:597326"/>
    </cofactor>
</comment>
<protein>
    <recommendedName>
        <fullName evidence="5">Aminotransferase class V domain-containing protein</fullName>
    </recommendedName>
</protein>
<dbReference type="AlphaFoldDB" id="M4VBR5"/>
<dbReference type="Gene3D" id="3.90.1150.10">
    <property type="entry name" value="Aspartate Aminotransferase, domain 1"/>
    <property type="match status" value="1"/>
</dbReference>
<dbReference type="SUPFAM" id="SSF53383">
    <property type="entry name" value="PLP-dependent transferases"/>
    <property type="match status" value="1"/>
</dbReference>
<evidence type="ECO:0000259" key="5">
    <source>
        <dbReference type="Pfam" id="PF00266"/>
    </source>
</evidence>
<name>M4VBR5_9BACT</name>
<dbReference type="InterPro" id="IPR015422">
    <property type="entry name" value="PyrdxlP-dep_Trfase_small"/>
</dbReference>
<dbReference type="PATRIC" id="fig|1184267.3.peg.2483"/>
<dbReference type="Proteomes" id="UP000012040">
    <property type="component" value="Chromosome"/>
</dbReference>
<dbReference type="eggNOG" id="COG0520">
    <property type="taxonomic scope" value="Bacteria"/>
</dbReference>
<dbReference type="HOGENOM" id="CLU_003433_2_1_7"/>
<dbReference type="PROSITE" id="PS00595">
    <property type="entry name" value="AA_TRANSFER_CLASS_5"/>
    <property type="match status" value="1"/>
</dbReference>
<keyword evidence="7" id="KW-1185">Reference proteome</keyword>
<dbReference type="STRING" id="1184267.A11Q_2452"/>
<reference evidence="6 7" key="1">
    <citation type="journal article" date="2013" name="ISME J.">
        <title>By their genes ye shall know them: genomic signatures of predatory bacteria.</title>
        <authorList>
            <person name="Pasternak Z."/>
            <person name="Pietrokovski S."/>
            <person name="Rotem O."/>
            <person name="Gophna U."/>
            <person name="Lurie-Weinberger M.N."/>
            <person name="Jurkevitch E."/>
        </authorList>
    </citation>
    <scope>NUCLEOTIDE SEQUENCE [LARGE SCALE GENOMIC DNA]</scope>
    <source>
        <strain evidence="6 7">JSS</strain>
    </source>
</reference>
<sequence length="374" mass="41980">MSIEQFKKHFDFTSGFIHFNNSGQAPIPDVNRDKVKYWLDRFYSEGAHCSMDGWGQTEVVRQKLANFIGAEVAEVAFFGTAASAISQAALAIPLQKDDEILTWDQEYPSNFYPWRIAAERSQAKVIQLASENWQTPAQKILDHVTPKTRVIAVSWVQFQTGAVTDLELISKTLRAQGRDDIWLVADVIQGIGVRPFHFHQSGFDIICGGSHKWLCSSYGASFMAIRHQRMPQLAPLEFGAMTYGYPDTEKSFSIQPKLTAQRYEPGSKAMFEVIGLGETLDLMSQVGVAAIFQEASRLADLLRAGLRSQGYKMFCADGPIVNFAADTTEKTEELLQRLQKNKVSCIKRGPGIRISIHGFNRDEEVARVLEILKY</sequence>
<comment type="similarity">
    <text evidence="3">Belongs to the class-V pyridoxal-phosphate-dependent aminotransferase family.</text>
</comment>
<evidence type="ECO:0000313" key="6">
    <source>
        <dbReference type="EMBL" id="AGH96668.1"/>
    </source>
</evidence>
<evidence type="ECO:0000256" key="4">
    <source>
        <dbReference type="RuleBase" id="RU004504"/>
    </source>
</evidence>
<keyword evidence="2" id="KW-0663">Pyridoxal phosphate</keyword>
<dbReference type="Gene3D" id="3.40.640.10">
    <property type="entry name" value="Type I PLP-dependent aspartate aminotransferase-like (Major domain)"/>
    <property type="match status" value="1"/>
</dbReference>
<dbReference type="InterPro" id="IPR015421">
    <property type="entry name" value="PyrdxlP-dep_Trfase_major"/>
</dbReference>